<comment type="caution">
    <text evidence="12">The sequence shown here is derived from an EMBL/GenBank/DDBJ whole genome shotgun (WGS) entry which is preliminary data.</text>
</comment>
<dbReference type="OrthoDB" id="1632178at2"/>
<dbReference type="NCBIfam" id="TIGR01352">
    <property type="entry name" value="tonB_Cterm"/>
    <property type="match status" value="1"/>
</dbReference>
<comment type="subcellular location">
    <subcellularLocation>
        <location evidence="1">Cell inner membrane</location>
        <topology evidence="1">Single-pass membrane protein</topology>
        <orientation evidence="1">Periplasmic side</orientation>
    </subcellularLocation>
</comment>
<evidence type="ECO:0000256" key="4">
    <source>
        <dbReference type="ARBA" id="ARBA00022475"/>
    </source>
</evidence>
<keyword evidence="5" id="KW-0997">Cell inner membrane</keyword>
<keyword evidence="4" id="KW-1003">Cell membrane</keyword>
<name>A0A414NZK3_9FIRM</name>
<feature type="compositionally biased region" description="Basic and acidic residues" evidence="10">
    <location>
        <begin position="138"/>
        <end position="151"/>
    </location>
</feature>
<feature type="compositionally biased region" description="Low complexity" evidence="10">
    <location>
        <begin position="229"/>
        <end position="254"/>
    </location>
</feature>
<dbReference type="PANTHER" id="PTHR33446">
    <property type="entry name" value="PROTEIN TONB-RELATED"/>
    <property type="match status" value="1"/>
</dbReference>
<keyword evidence="3" id="KW-0813">Transport</keyword>
<accession>A0A414NZK3</accession>
<sequence length="346" mass="35832">MMNRMNSVKDVKDRMKKMFLRKTKCRNDEKSGRRRKKLLLRPLPLSCLLHLIGLILLGLVLHNNAVQSEEQPPEAEIVMETAEAEMPPEAVPEEQKQDTSSSEQQETPKPASPEPTESPEPQQSPEQSQPAPAAQPAKKAESAKAENKPAKNAEVPKPAKAANTAKPAASSPLPVDSAPATAAHVEGGVPVQTGPAAPSAAGSTAPSAAAGTREGQEAGPSSTADSSRSDNGSVAAAGSSSDSPNSSAGSGSTESDADIASRFAARVEANKEYPYSAVRLGQTGSVTIWADLSADGALEGCGISSSSGISSLDQSALKAVRASCPFPHGAGHSIHIVETIYFNLNE</sequence>
<evidence type="ECO:0000256" key="10">
    <source>
        <dbReference type="SAM" id="MobiDB-lite"/>
    </source>
</evidence>
<evidence type="ECO:0000313" key="12">
    <source>
        <dbReference type="EMBL" id="RHF53309.1"/>
    </source>
</evidence>
<dbReference type="Pfam" id="PF03544">
    <property type="entry name" value="TonB_C"/>
    <property type="match status" value="1"/>
</dbReference>
<dbReference type="InterPro" id="IPR051045">
    <property type="entry name" value="TonB-dependent_transducer"/>
</dbReference>
<dbReference type="GO" id="GO:0098797">
    <property type="term" value="C:plasma membrane protein complex"/>
    <property type="evidence" value="ECO:0007669"/>
    <property type="project" value="TreeGrafter"/>
</dbReference>
<feature type="domain" description="TonB C-terminal" evidence="11">
    <location>
        <begin position="258"/>
        <end position="346"/>
    </location>
</feature>
<evidence type="ECO:0000256" key="6">
    <source>
        <dbReference type="ARBA" id="ARBA00022692"/>
    </source>
</evidence>
<protein>
    <submittedName>
        <fullName evidence="12">TonB family protein</fullName>
    </submittedName>
</protein>
<feature type="compositionally biased region" description="Low complexity" evidence="10">
    <location>
        <begin position="119"/>
        <end position="137"/>
    </location>
</feature>
<gene>
    <name evidence="12" type="ORF">DW674_00115</name>
</gene>
<keyword evidence="8" id="KW-1133">Transmembrane helix</keyword>
<keyword evidence="9" id="KW-0472">Membrane</keyword>
<evidence type="ECO:0000256" key="9">
    <source>
        <dbReference type="ARBA" id="ARBA00023136"/>
    </source>
</evidence>
<evidence type="ECO:0000313" key="13">
    <source>
        <dbReference type="Proteomes" id="UP000283442"/>
    </source>
</evidence>
<keyword evidence="7" id="KW-0653">Protein transport</keyword>
<dbReference type="AlphaFoldDB" id="A0A414NZK3"/>
<dbReference type="PANTHER" id="PTHR33446:SF2">
    <property type="entry name" value="PROTEIN TONB"/>
    <property type="match status" value="1"/>
</dbReference>
<dbReference type="Gene3D" id="3.30.1150.10">
    <property type="match status" value="1"/>
</dbReference>
<proteinExistence type="inferred from homology"/>
<keyword evidence="6" id="KW-0812">Transmembrane</keyword>
<feature type="compositionally biased region" description="Low complexity" evidence="10">
    <location>
        <begin position="152"/>
        <end position="169"/>
    </location>
</feature>
<dbReference type="GO" id="GO:0015031">
    <property type="term" value="P:protein transport"/>
    <property type="evidence" value="ECO:0007669"/>
    <property type="project" value="UniProtKB-KW"/>
</dbReference>
<dbReference type="PROSITE" id="PS52015">
    <property type="entry name" value="TONB_CTD"/>
    <property type="match status" value="1"/>
</dbReference>
<dbReference type="Proteomes" id="UP000283442">
    <property type="component" value="Unassembled WGS sequence"/>
</dbReference>
<organism evidence="12 13">
    <name type="scientific">Mitsuokella multacida</name>
    <dbReference type="NCBI Taxonomy" id="52226"/>
    <lineage>
        <taxon>Bacteria</taxon>
        <taxon>Bacillati</taxon>
        <taxon>Bacillota</taxon>
        <taxon>Negativicutes</taxon>
        <taxon>Selenomonadales</taxon>
        <taxon>Selenomonadaceae</taxon>
        <taxon>Mitsuokella</taxon>
    </lineage>
</organism>
<evidence type="ECO:0000256" key="7">
    <source>
        <dbReference type="ARBA" id="ARBA00022927"/>
    </source>
</evidence>
<feature type="compositionally biased region" description="Low complexity" evidence="10">
    <location>
        <begin position="193"/>
        <end position="212"/>
    </location>
</feature>
<feature type="region of interest" description="Disordered" evidence="10">
    <location>
        <begin position="84"/>
        <end position="256"/>
    </location>
</feature>
<dbReference type="RefSeq" id="WP_118174256.1">
    <property type="nucleotide sequence ID" value="NZ_JAQEAO010000027.1"/>
</dbReference>
<evidence type="ECO:0000259" key="11">
    <source>
        <dbReference type="PROSITE" id="PS52015"/>
    </source>
</evidence>
<evidence type="ECO:0000256" key="2">
    <source>
        <dbReference type="ARBA" id="ARBA00006555"/>
    </source>
</evidence>
<evidence type="ECO:0000256" key="8">
    <source>
        <dbReference type="ARBA" id="ARBA00022989"/>
    </source>
</evidence>
<dbReference type="GO" id="GO:0055085">
    <property type="term" value="P:transmembrane transport"/>
    <property type="evidence" value="ECO:0007669"/>
    <property type="project" value="InterPro"/>
</dbReference>
<dbReference type="InterPro" id="IPR006260">
    <property type="entry name" value="TonB/TolA_C"/>
</dbReference>
<comment type="similarity">
    <text evidence="2">Belongs to the TonB family.</text>
</comment>
<evidence type="ECO:0000256" key="1">
    <source>
        <dbReference type="ARBA" id="ARBA00004383"/>
    </source>
</evidence>
<evidence type="ECO:0000256" key="5">
    <source>
        <dbReference type="ARBA" id="ARBA00022519"/>
    </source>
</evidence>
<reference evidence="12 13" key="1">
    <citation type="submission" date="2018-08" db="EMBL/GenBank/DDBJ databases">
        <title>A genome reference for cultivated species of the human gut microbiota.</title>
        <authorList>
            <person name="Zou Y."/>
            <person name="Xue W."/>
            <person name="Luo G."/>
        </authorList>
    </citation>
    <scope>NUCLEOTIDE SEQUENCE [LARGE SCALE GENOMIC DNA]</scope>
    <source>
        <strain evidence="12 13">AM25-21AC</strain>
    </source>
</reference>
<dbReference type="SUPFAM" id="SSF74653">
    <property type="entry name" value="TolA/TonB C-terminal domain"/>
    <property type="match status" value="1"/>
</dbReference>
<dbReference type="GO" id="GO:0031992">
    <property type="term" value="F:energy transducer activity"/>
    <property type="evidence" value="ECO:0007669"/>
    <property type="project" value="TreeGrafter"/>
</dbReference>
<dbReference type="EMBL" id="QRHE01000001">
    <property type="protein sequence ID" value="RHF53309.1"/>
    <property type="molecule type" value="Genomic_DNA"/>
</dbReference>
<evidence type="ECO:0000256" key="3">
    <source>
        <dbReference type="ARBA" id="ARBA00022448"/>
    </source>
</evidence>
<dbReference type="InterPro" id="IPR037682">
    <property type="entry name" value="TonB_C"/>
</dbReference>